<proteinExistence type="predicted"/>
<feature type="transmembrane region" description="Helical" evidence="1">
    <location>
        <begin position="6"/>
        <end position="29"/>
    </location>
</feature>
<keyword evidence="1" id="KW-1133">Transmembrane helix</keyword>
<dbReference type="EMBL" id="ML994687">
    <property type="protein sequence ID" value="KAF2177567.1"/>
    <property type="molecule type" value="Genomic_DNA"/>
</dbReference>
<protein>
    <submittedName>
        <fullName evidence="2">Uncharacterized protein</fullName>
    </submittedName>
</protein>
<dbReference type="OrthoDB" id="3941079at2759"/>
<evidence type="ECO:0000313" key="3">
    <source>
        <dbReference type="Proteomes" id="UP000800200"/>
    </source>
</evidence>
<evidence type="ECO:0000313" key="2">
    <source>
        <dbReference type="EMBL" id="KAF2177567.1"/>
    </source>
</evidence>
<dbReference type="Proteomes" id="UP000800200">
    <property type="component" value="Unassembled WGS sequence"/>
</dbReference>
<keyword evidence="3" id="KW-1185">Reference proteome</keyword>
<dbReference type="AlphaFoldDB" id="A0A6A6DDR7"/>
<name>A0A6A6DDR7_9PEZI</name>
<accession>A0A6A6DDR7</accession>
<sequence length="132" mass="15243">MRLTNLSRIISLPFLLLYIVLFLMAAATYKHGQRDTSKQGTAPQAPLHFADHPARISGWYRVELQPGYLMEQHSIAVGTNMNTYLREILDRRRYPDRIIYTCKDVGDELLDAIRKDPKVQAVTCDLRDGYME</sequence>
<keyword evidence="1" id="KW-0472">Membrane</keyword>
<evidence type="ECO:0000256" key="1">
    <source>
        <dbReference type="SAM" id="Phobius"/>
    </source>
</evidence>
<gene>
    <name evidence="2" type="ORF">K469DRAFT_357538</name>
</gene>
<reference evidence="2" key="1">
    <citation type="journal article" date="2020" name="Stud. Mycol.">
        <title>101 Dothideomycetes genomes: a test case for predicting lifestyles and emergence of pathogens.</title>
        <authorList>
            <person name="Haridas S."/>
            <person name="Albert R."/>
            <person name="Binder M."/>
            <person name="Bloem J."/>
            <person name="Labutti K."/>
            <person name="Salamov A."/>
            <person name="Andreopoulos B."/>
            <person name="Baker S."/>
            <person name="Barry K."/>
            <person name="Bills G."/>
            <person name="Bluhm B."/>
            <person name="Cannon C."/>
            <person name="Castanera R."/>
            <person name="Culley D."/>
            <person name="Daum C."/>
            <person name="Ezra D."/>
            <person name="Gonzalez J."/>
            <person name="Henrissat B."/>
            <person name="Kuo A."/>
            <person name="Liang C."/>
            <person name="Lipzen A."/>
            <person name="Lutzoni F."/>
            <person name="Magnuson J."/>
            <person name="Mondo S."/>
            <person name="Nolan M."/>
            <person name="Ohm R."/>
            <person name="Pangilinan J."/>
            <person name="Park H.-J."/>
            <person name="Ramirez L."/>
            <person name="Alfaro M."/>
            <person name="Sun H."/>
            <person name="Tritt A."/>
            <person name="Yoshinaga Y."/>
            <person name="Zwiers L.-H."/>
            <person name="Turgeon B."/>
            <person name="Goodwin S."/>
            <person name="Spatafora J."/>
            <person name="Crous P."/>
            <person name="Grigoriev I."/>
        </authorList>
    </citation>
    <scope>NUCLEOTIDE SEQUENCE</scope>
    <source>
        <strain evidence="2">CBS 207.26</strain>
    </source>
</reference>
<organism evidence="2 3">
    <name type="scientific">Zopfia rhizophila CBS 207.26</name>
    <dbReference type="NCBI Taxonomy" id="1314779"/>
    <lineage>
        <taxon>Eukaryota</taxon>
        <taxon>Fungi</taxon>
        <taxon>Dikarya</taxon>
        <taxon>Ascomycota</taxon>
        <taxon>Pezizomycotina</taxon>
        <taxon>Dothideomycetes</taxon>
        <taxon>Dothideomycetes incertae sedis</taxon>
        <taxon>Zopfiaceae</taxon>
        <taxon>Zopfia</taxon>
    </lineage>
</organism>
<keyword evidence="1" id="KW-0812">Transmembrane</keyword>